<dbReference type="EMBL" id="CALTRL010002344">
    <property type="protein sequence ID" value="CAH7675451.1"/>
    <property type="molecule type" value="Genomic_DNA"/>
</dbReference>
<reference evidence="1" key="1">
    <citation type="submission" date="2022-06" db="EMBL/GenBank/DDBJ databases">
        <authorList>
            <consortium name="SYNGENTA / RWTH Aachen University"/>
        </authorList>
    </citation>
    <scope>NUCLEOTIDE SEQUENCE</scope>
</reference>
<gene>
    <name evidence="1" type="ORF">PPACK8108_LOCUS10467</name>
</gene>
<sequence length="181" mass="20417">MVSPTSGAVYHAQVHAHQLGHFVLSLNRTLVLPQVAKGRMGSCSAYPFNLYYDLDILNPLGVPTITHAQFQIWALSASSDIIDITPSDGTLSYLTSQSEHLLPIRPYRNFCLAKKKKLDLNFESFPTLLVISPQRWHQLKGQRDQFAHRIMDLLQKDTVTPRTEKSPTASVPDVLVFNYKL</sequence>
<dbReference type="Proteomes" id="UP001153365">
    <property type="component" value="Unassembled WGS sequence"/>
</dbReference>
<organism evidence="1 2">
    <name type="scientific">Phakopsora pachyrhizi</name>
    <name type="common">Asian soybean rust disease fungus</name>
    <dbReference type="NCBI Taxonomy" id="170000"/>
    <lineage>
        <taxon>Eukaryota</taxon>
        <taxon>Fungi</taxon>
        <taxon>Dikarya</taxon>
        <taxon>Basidiomycota</taxon>
        <taxon>Pucciniomycotina</taxon>
        <taxon>Pucciniomycetes</taxon>
        <taxon>Pucciniales</taxon>
        <taxon>Phakopsoraceae</taxon>
        <taxon>Phakopsora</taxon>
    </lineage>
</organism>
<accession>A0AAV0B3C7</accession>
<proteinExistence type="predicted"/>
<name>A0AAV0B3C7_PHAPC</name>
<dbReference type="AlphaFoldDB" id="A0AAV0B3C7"/>
<evidence type="ECO:0000313" key="1">
    <source>
        <dbReference type="EMBL" id="CAH7675451.1"/>
    </source>
</evidence>
<protein>
    <submittedName>
        <fullName evidence="1">Uncharacterized protein</fullName>
    </submittedName>
</protein>
<keyword evidence="2" id="KW-1185">Reference proteome</keyword>
<comment type="caution">
    <text evidence="1">The sequence shown here is derived from an EMBL/GenBank/DDBJ whole genome shotgun (WGS) entry which is preliminary data.</text>
</comment>
<evidence type="ECO:0000313" key="2">
    <source>
        <dbReference type="Proteomes" id="UP001153365"/>
    </source>
</evidence>